<dbReference type="Proteomes" id="UP000283095">
    <property type="component" value="Chromosome"/>
</dbReference>
<dbReference type="AlphaFoldDB" id="A0A3T0KNG7"/>
<keyword evidence="7" id="KW-1278">Translocase</keyword>
<reference evidence="11 12" key="1">
    <citation type="submission" date="2018-01" db="EMBL/GenBank/DDBJ databases">
        <title>Bacillus asahii Genome sequencing and assembly.</title>
        <authorList>
            <person name="Jiang H."/>
            <person name="Feng Y."/>
            <person name="Zhao F."/>
            <person name="Lin X."/>
        </authorList>
    </citation>
    <scope>NUCLEOTIDE SEQUENCE [LARGE SCALE GENOMIC DNA]</scope>
    <source>
        <strain evidence="11 12">OM18</strain>
    </source>
</reference>
<dbReference type="PROSITE" id="PS50893">
    <property type="entry name" value="ABC_TRANSPORTER_2"/>
    <property type="match status" value="1"/>
</dbReference>
<dbReference type="PROSITE" id="PS00211">
    <property type="entry name" value="ABC_TRANSPORTER_1"/>
    <property type="match status" value="1"/>
</dbReference>
<evidence type="ECO:0000256" key="2">
    <source>
        <dbReference type="ARBA" id="ARBA00022475"/>
    </source>
</evidence>
<name>A0A3T0KNG7_9BACI</name>
<dbReference type="CDD" id="cd03259">
    <property type="entry name" value="ABC_Carb_Solutes_like"/>
    <property type="match status" value="1"/>
</dbReference>
<keyword evidence="3" id="KW-0410">Iron transport</keyword>
<sequence length="229" mass="25493">MSIVEIEGLTFSFSRKEAPIINGFSFSMEKGEIVGILGQSGSGKSTLLRLISGLEMPMKGTIKIAGTTVVSEGVFIHPEERGVGMVFQDYALFPHMTVKDNILFGLSRLPRKQRKSRVDEMLELVQMESFEKRYPHELSGGQQQRIALARALAPKPNILLMDEPFSNLDADLKESIREELGIILKKADMTCIMVTHDRKDVEAICDYSIVVGQSNVPNDLNGNKIHTIK</sequence>
<dbReference type="OrthoDB" id="9790614at2"/>
<dbReference type="Pfam" id="PF00005">
    <property type="entry name" value="ABC_tran"/>
    <property type="match status" value="1"/>
</dbReference>
<evidence type="ECO:0000256" key="7">
    <source>
        <dbReference type="ARBA" id="ARBA00022967"/>
    </source>
</evidence>
<evidence type="ECO:0000256" key="6">
    <source>
        <dbReference type="ARBA" id="ARBA00022840"/>
    </source>
</evidence>
<keyword evidence="6 11" id="KW-0067">ATP-binding</keyword>
<keyword evidence="10" id="KW-0472">Membrane</keyword>
<keyword evidence="4" id="KW-0997">Cell inner membrane</keyword>
<evidence type="ECO:0000256" key="8">
    <source>
        <dbReference type="ARBA" id="ARBA00023004"/>
    </source>
</evidence>
<keyword evidence="5" id="KW-0547">Nucleotide-binding</keyword>
<dbReference type="EMBL" id="CP026095">
    <property type="protein sequence ID" value="AZV41897.1"/>
    <property type="molecule type" value="Genomic_DNA"/>
</dbReference>
<dbReference type="PANTHER" id="PTHR42781:SF5">
    <property type="entry name" value="PUTRESCINE TRANSPORT ATP-BINDING PROTEIN POTG"/>
    <property type="match status" value="1"/>
</dbReference>
<evidence type="ECO:0000256" key="10">
    <source>
        <dbReference type="ARBA" id="ARBA00023136"/>
    </source>
</evidence>
<evidence type="ECO:0000313" key="12">
    <source>
        <dbReference type="Proteomes" id="UP000283095"/>
    </source>
</evidence>
<proteinExistence type="predicted"/>
<evidence type="ECO:0000256" key="4">
    <source>
        <dbReference type="ARBA" id="ARBA00022519"/>
    </source>
</evidence>
<dbReference type="RefSeq" id="WP_127759490.1">
    <property type="nucleotide sequence ID" value="NZ_CP026095.1"/>
</dbReference>
<dbReference type="InterPro" id="IPR050093">
    <property type="entry name" value="ABC_SmlMolc_Importer"/>
</dbReference>
<evidence type="ECO:0000313" key="11">
    <source>
        <dbReference type="EMBL" id="AZV41897.1"/>
    </source>
</evidence>
<dbReference type="Gene3D" id="3.40.50.300">
    <property type="entry name" value="P-loop containing nucleotide triphosphate hydrolases"/>
    <property type="match status" value="1"/>
</dbReference>
<dbReference type="GO" id="GO:0016887">
    <property type="term" value="F:ATP hydrolysis activity"/>
    <property type="evidence" value="ECO:0007669"/>
    <property type="project" value="InterPro"/>
</dbReference>
<dbReference type="InterPro" id="IPR003439">
    <property type="entry name" value="ABC_transporter-like_ATP-bd"/>
</dbReference>
<dbReference type="InterPro" id="IPR017871">
    <property type="entry name" value="ABC_transporter-like_CS"/>
</dbReference>
<evidence type="ECO:0000256" key="5">
    <source>
        <dbReference type="ARBA" id="ARBA00022741"/>
    </source>
</evidence>
<dbReference type="InterPro" id="IPR015853">
    <property type="entry name" value="ABC_transpr_FbpC"/>
</dbReference>
<evidence type="ECO:0000256" key="9">
    <source>
        <dbReference type="ARBA" id="ARBA00023065"/>
    </source>
</evidence>
<accession>A0A3T0KNG7</accession>
<dbReference type="PANTHER" id="PTHR42781">
    <property type="entry name" value="SPERMIDINE/PUTRESCINE IMPORT ATP-BINDING PROTEIN POTA"/>
    <property type="match status" value="1"/>
</dbReference>
<protein>
    <submittedName>
        <fullName evidence="11">ABC transporter ATP-binding protein</fullName>
    </submittedName>
</protein>
<keyword evidence="9" id="KW-0406">Ion transport</keyword>
<evidence type="ECO:0000256" key="1">
    <source>
        <dbReference type="ARBA" id="ARBA00022448"/>
    </source>
</evidence>
<dbReference type="KEGG" id="pasa:BAOM_1287"/>
<keyword evidence="1" id="KW-0813">Transport</keyword>
<dbReference type="GO" id="GO:0015408">
    <property type="term" value="F:ABC-type ferric iron transporter activity"/>
    <property type="evidence" value="ECO:0007669"/>
    <property type="project" value="InterPro"/>
</dbReference>
<evidence type="ECO:0000256" key="3">
    <source>
        <dbReference type="ARBA" id="ARBA00022496"/>
    </source>
</evidence>
<dbReference type="InterPro" id="IPR003593">
    <property type="entry name" value="AAA+_ATPase"/>
</dbReference>
<dbReference type="GO" id="GO:0005524">
    <property type="term" value="F:ATP binding"/>
    <property type="evidence" value="ECO:0007669"/>
    <property type="project" value="UniProtKB-KW"/>
</dbReference>
<organism evidence="11 12">
    <name type="scientific">Peribacillus asahii</name>
    <dbReference type="NCBI Taxonomy" id="228899"/>
    <lineage>
        <taxon>Bacteria</taxon>
        <taxon>Bacillati</taxon>
        <taxon>Bacillota</taxon>
        <taxon>Bacilli</taxon>
        <taxon>Bacillales</taxon>
        <taxon>Bacillaceae</taxon>
        <taxon>Peribacillus</taxon>
    </lineage>
</organism>
<dbReference type="GO" id="GO:0016020">
    <property type="term" value="C:membrane"/>
    <property type="evidence" value="ECO:0007669"/>
    <property type="project" value="InterPro"/>
</dbReference>
<dbReference type="InterPro" id="IPR027417">
    <property type="entry name" value="P-loop_NTPase"/>
</dbReference>
<keyword evidence="2" id="KW-1003">Cell membrane</keyword>
<dbReference type="SUPFAM" id="SSF52540">
    <property type="entry name" value="P-loop containing nucleoside triphosphate hydrolases"/>
    <property type="match status" value="1"/>
</dbReference>
<gene>
    <name evidence="11" type="primary">afuC</name>
    <name evidence="11" type="ORF">BAOM_1287</name>
</gene>
<dbReference type="SMART" id="SM00382">
    <property type="entry name" value="AAA"/>
    <property type="match status" value="1"/>
</dbReference>
<keyword evidence="8" id="KW-0408">Iron</keyword>